<accession>A0A397BJ55</accession>
<organism evidence="5 11">
    <name type="scientific">Aphanomyces astaci</name>
    <name type="common">Crayfish plague agent</name>
    <dbReference type="NCBI Taxonomy" id="112090"/>
    <lineage>
        <taxon>Eukaryota</taxon>
        <taxon>Sar</taxon>
        <taxon>Stramenopiles</taxon>
        <taxon>Oomycota</taxon>
        <taxon>Saprolegniomycetes</taxon>
        <taxon>Saprolegniales</taxon>
        <taxon>Verrucalvaceae</taxon>
        <taxon>Aphanomyces</taxon>
    </lineage>
</organism>
<evidence type="ECO:0000313" key="4">
    <source>
        <dbReference type="EMBL" id="RHY17675.1"/>
    </source>
</evidence>
<evidence type="ECO:0000313" key="11">
    <source>
        <dbReference type="Proteomes" id="UP000265427"/>
    </source>
</evidence>
<proteinExistence type="predicted"/>
<dbReference type="EMBL" id="QUSZ01002779">
    <property type="protein sequence ID" value="RHY20961.1"/>
    <property type="molecule type" value="Genomic_DNA"/>
</dbReference>
<evidence type="ECO:0000313" key="6">
    <source>
        <dbReference type="EMBL" id="RHY46172.1"/>
    </source>
</evidence>
<dbReference type="Proteomes" id="UP000283543">
    <property type="component" value="Unassembled WGS sequence"/>
</dbReference>
<evidence type="ECO:0000259" key="3">
    <source>
        <dbReference type="Pfam" id="PF13359"/>
    </source>
</evidence>
<dbReference type="AlphaFoldDB" id="A0A397BJ55"/>
<evidence type="ECO:0000256" key="1">
    <source>
        <dbReference type="ARBA" id="ARBA00001968"/>
    </source>
</evidence>
<reference evidence="11 12" key="1">
    <citation type="submission" date="2018-08" db="EMBL/GenBank/DDBJ databases">
        <title>Aphanomyces genome sequencing and annotation.</title>
        <authorList>
            <person name="Minardi D."/>
            <person name="Oidtmann B."/>
            <person name="Van Der Giezen M."/>
            <person name="Studholme D.J."/>
        </authorList>
    </citation>
    <scope>NUCLEOTIDE SEQUENCE [LARGE SCALE GENOMIC DNA]</scope>
    <source>
        <strain evidence="10 13">197901</strain>
        <strain evidence="8 15">D2</strain>
        <strain evidence="9 17">FDL457</strain>
        <strain evidence="5 11">Kv</strain>
        <strain evidence="6 12">SA</strain>
        <strain evidence="7 16">Si</strain>
        <strain evidence="4 14">Yx</strain>
    </source>
</reference>
<evidence type="ECO:0000313" key="7">
    <source>
        <dbReference type="EMBL" id="RHY62731.1"/>
    </source>
</evidence>
<dbReference type="EMBL" id="QUTD01000658">
    <property type="protein sequence ID" value="RHY79110.1"/>
    <property type="molecule type" value="Genomic_DNA"/>
</dbReference>
<sequence>MAIYTARIPSAYIATVSIAPNDFDDVLREFSKHYQIKSGFGKAGRPPKLPFKHQALALVLHFYTATCEPKTLCEVFGIPPSTLSATLAMAKLAIAKALRSLRDAQVRYPSKQLQREWAIKVRARESLVRGMCVFLDGKNYKVRKPSSADLQNAMYIGWLHCTFVTGTLFFGVDGTIVWCHHNFVGSWNDGDTSLRLQLKLRYPRFTEDGHGVVADLAFPVSDGLISKIRTPLKDGDL</sequence>
<evidence type="ECO:0000256" key="2">
    <source>
        <dbReference type="ARBA" id="ARBA00022723"/>
    </source>
</evidence>
<dbReference type="EMBL" id="QUTE01016958">
    <property type="protein sequence ID" value="RHY95046.1"/>
    <property type="molecule type" value="Genomic_DNA"/>
</dbReference>
<feature type="domain" description="DDE Tnp4" evidence="3">
    <location>
        <begin position="135"/>
        <end position="232"/>
    </location>
</feature>
<evidence type="ECO:0000313" key="8">
    <source>
        <dbReference type="EMBL" id="RHY79110.1"/>
    </source>
</evidence>
<comment type="caution">
    <text evidence="5">The sequence shown here is derived from an EMBL/GenBank/DDBJ whole genome shotgun (WGS) entry which is preliminary data.</text>
</comment>
<protein>
    <recommendedName>
        <fullName evidence="3">DDE Tnp4 domain-containing protein</fullName>
    </recommendedName>
</protein>
<dbReference type="PANTHER" id="PTHR48471">
    <property type="entry name" value="DDE TNP4 DOMAIN-CONTAINING PROTEIN"/>
    <property type="match status" value="1"/>
</dbReference>
<evidence type="ECO:0000313" key="12">
    <source>
        <dbReference type="Proteomes" id="UP000265716"/>
    </source>
</evidence>
<dbReference type="PANTHER" id="PTHR48471:SF1">
    <property type="entry name" value="DDE TNP4 DOMAIN-CONTAINING PROTEIN"/>
    <property type="match status" value="1"/>
</dbReference>
<dbReference type="Proteomes" id="UP000265427">
    <property type="component" value="Unassembled WGS sequence"/>
</dbReference>
<evidence type="ECO:0000313" key="13">
    <source>
        <dbReference type="Proteomes" id="UP000266196"/>
    </source>
</evidence>
<evidence type="ECO:0000313" key="16">
    <source>
        <dbReference type="Proteomes" id="UP000283543"/>
    </source>
</evidence>
<dbReference type="InterPro" id="IPR027806">
    <property type="entry name" value="HARBI1_dom"/>
</dbReference>
<evidence type="ECO:0000313" key="10">
    <source>
        <dbReference type="EMBL" id="RHY95046.1"/>
    </source>
</evidence>
<dbReference type="GO" id="GO:0046872">
    <property type="term" value="F:metal ion binding"/>
    <property type="evidence" value="ECO:0007669"/>
    <property type="project" value="UniProtKB-KW"/>
</dbReference>
<comment type="cofactor">
    <cofactor evidence="1">
        <name>a divalent metal cation</name>
        <dbReference type="ChEBI" id="CHEBI:60240"/>
    </cofactor>
</comment>
<dbReference type="EMBL" id="QUTF01027559">
    <property type="protein sequence ID" value="RHY79914.1"/>
    <property type="molecule type" value="Genomic_DNA"/>
</dbReference>
<dbReference type="Proteomes" id="UP000266643">
    <property type="component" value="Unassembled WGS sequence"/>
</dbReference>
<dbReference type="Pfam" id="PF13359">
    <property type="entry name" value="DDE_Tnp_4"/>
    <property type="match status" value="1"/>
</dbReference>
<dbReference type="Proteomes" id="UP000266239">
    <property type="component" value="Unassembled WGS sequence"/>
</dbReference>
<dbReference type="Proteomes" id="UP000286510">
    <property type="component" value="Unassembled WGS sequence"/>
</dbReference>
<evidence type="ECO:0000313" key="14">
    <source>
        <dbReference type="Proteomes" id="UP000266239"/>
    </source>
</evidence>
<dbReference type="Proteomes" id="UP000266196">
    <property type="component" value="Unassembled WGS sequence"/>
</dbReference>
<evidence type="ECO:0000313" key="17">
    <source>
        <dbReference type="Proteomes" id="UP000286510"/>
    </source>
</evidence>
<dbReference type="EMBL" id="QUTB01004331">
    <property type="protein sequence ID" value="RHY62731.1"/>
    <property type="molecule type" value="Genomic_DNA"/>
</dbReference>
<dbReference type="EMBL" id="QUTA01004977">
    <property type="protein sequence ID" value="RHY17675.1"/>
    <property type="molecule type" value="Genomic_DNA"/>
</dbReference>
<dbReference type="VEuPathDB" id="FungiDB:H257_05147"/>
<name>A0A397BJ55_APHAT</name>
<dbReference type="EMBL" id="QUTC01007830">
    <property type="protein sequence ID" value="RHY46172.1"/>
    <property type="molecule type" value="Genomic_DNA"/>
</dbReference>
<dbReference type="Proteomes" id="UP000265716">
    <property type="component" value="Unassembled WGS sequence"/>
</dbReference>
<evidence type="ECO:0000313" key="5">
    <source>
        <dbReference type="EMBL" id="RHY20961.1"/>
    </source>
</evidence>
<evidence type="ECO:0000313" key="9">
    <source>
        <dbReference type="EMBL" id="RHY79914.1"/>
    </source>
</evidence>
<keyword evidence="2" id="KW-0479">Metal-binding</keyword>
<evidence type="ECO:0000313" key="15">
    <source>
        <dbReference type="Proteomes" id="UP000266643"/>
    </source>
</evidence>
<gene>
    <name evidence="4" type="ORF">DYB25_004090</name>
    <name evidence="9" type="ORF">DYB26_006716</name>
    <name evidence="8" type="ORF">DYB30_011558</name>
    <name evidence="10" type="ORF">DYB31_014374</name>
    <name evidence="7" type="ORF">DYB34_007607</name>
    <name evidence="5" type="ORF">DYB36_011501</name>
    <name evidence="6" type="ORF">DYB38_010853</name>
</gene>